<feature type="domain" description="GmrSD restriction endonucleases C-terminal" evidence="2">
    <location>
        <begin position="132"/>
        <end position="236"/>
    </location>
</feature>
<keyword evidence="4" id="KW-1185">Reference proteome</keyword>
<organism evidence="3 4">
    <name type="scientific">Kutzneria buriramensis</name>
    <dbReference type="NCBI Taxonomy" id="1045776"/>
    <lineage>
        <taxon>Bacteria</taxon>
        <taxon>Bacillati</taxon>
        <taxon>Actinomycetota</taxon>
        <taxon>Actinomycetes</taxon>
        <taxon>Pseudonocardiales</taxon>
        <taxon>Pseudonocardiaceae</taxon>
        <taxon>Kutzneria</taxon>
    </lineage>
</organism>
<proteinExistence type="predicted"/>
<feature type="compositionally biased region" description="Low complexity" evidence="1">
    <location>
        <begin position="252"/>
        <end position="268"/>
    </location>
</feature>
<dbReference type="Proteomes" id="UP000256269">
    <property type="component" value="Unassembled WGS sequence"/>
</dbReference>
<dbReference type="AlphaFoldDB" id="A0A3E0GXJ6"/>
<evidence type="ECO:0000313" key="3">
    <source>
        <dbReference type="EMBL" id="REH30994.1"/>
    </source>
</evidence>
<reference evidence="3 4" key="1">
    <citation type="submission" date="2018-08" db="EMBL/GenBank/DDBJ databases">
        <title>Genomic Encyclopedia of Archaeal and Bacterial Type Strains, Phase II (KMG-II): from individual species to whole genera.</title>
        <authorList>
            <person name="Goeker M."/>
        </authorList>
    </citation>
    <scope>NUCLEOTIDE SEQUENCE [LARGE SCALE GENOMIC DNA]</scope>
    <source>
        <strain evidence="3 4">DSM 45791</strain>
    </source>
</reference>
<accession>A0A3E0GXJ6</accession>
<dbReference type="EMBL" id="QUNO01000022">
    <property type="protein sequence ID" value="REH30994.1"/>
    <property type="molecule type" value="Genomic_DNA"/>
</dbReference>
<evidence type="ECO:0000259" key="2">
    <source>
        <dbReference type="Pfam" id="PF07510"/>
    </source>
</evidence>
<dbReference type="Pfam" id="PF07510">
    <property type="entry name" value="GmrSD_C"/>
    <property type="match status" value="1"/>
</dbReference>
<gene>
    <name evidence="3" type="ORF">BCF44_12217</name>
</gene>
<dbReference type="InterPro" id="IPR011089">
    <property type="entry name" value="GmrSD_C"/>
</dbReference>
<dbReference type="OrthoDB" id="5196645at2"/>
<dbReference type="RefSeq" id="WP_116180820.1">
    <property type="nucleotide sequence ID" value="NZ_CP144376.1"/>
</dbReference>
<protein>
    <recommendedName>
        <fullName evidence="2">GmrSD restriction endonucleases C-terminal domain-containing protein</fullName>
    </recommendedName>
</protein>
<dbReference type="PANTHER" id="PTHR24094:SF15">
    <property type="entry name" value="AMP-DEPENDENT SYNTHETASE_LIGASE DOMAIN-CONTAINING PROTEIN-RELATED"/>
    <property type="match status" value="1"/>
</dbReference>
<sequence length="300" mass="31800">MPRAATVVLILAATFAGSYATDLFGFRVLVDAVGSEISQQVRGLHTPAGSGDGIGLSTAEATRVPDGTLDLDQAREALTRLAVAPQGTLQGFADDQFGPWERVGACDTREEVLRRDGTDVRTDQNCAAQSGTWYSPYDALVEKRPADVDVDHVTSLTDAWRSGAASWTPARRAAFANDTRNLLTASTSAIHAKAQRDAATWQPTRMAYQCPFARIVITVKDAYRLTVTAAERAALQRLLDTCPLGPAALASGAGPGSALSPALTPASAVRRDKTTSRTSVTLKLLCNFIVTPVVTREGPS</sequence>
<comment type="caution">
    <text evidence="3">The sequence shown here is derived from an EMBL/GenBank/DDBJ whole genome shotgun (WGS) entry which is preliminary data.</text>
</comment>
<evidence type="ECO:0000313" key="4">
    <source>
        <dbReference type="Proteomes" id="UP000256269"/>
    </source>
</evidence>
<name>A0A3E0GXJ6_9PSEU</name>
<dbReference type="PANTHER" id="PTHR24094">
    <property type="entry name" value="SECRETED PROTEIN"/>
    <property type="match status" value="1"/>
</dbReference>
<evidence type="ECO:0000256" key="1">
    <source>
        <dbReference type="SAM" id="MobiDB-lite"/>
    </source>
</evidence>
<feature type="region of interest" description="Disordered" evidence="1">
    <location>
        <begin position="252"/>
        <end position="271"/>
    </location>
</feature>